<name>M2NJE2_BAUPA</name>
<dbReference type="OrthoDB" id="5585685at2759"/>
<dbReference type="EMBL" id="KB445551">
    <property type="protein sequence ID" value="EMC99499.1"/>
    <property type="molecule type" value="Genomic_DNA"/>
</dbReference>
<dbReference type="AlphaFoldDB" id="M2NJE2"/>
<proteinExistence type="inferred from homology"/>
<dbReference type="InterPro" id="IPR016024">
    <property type="entry name" value="ARM-type_fold"/>
</dbReference>
<dbReference type="GO" id="GO:0001965">
    <property type="term" value="F:G-protein alpha-subunit binding"/>
    <property type="evidence" value="ECO:0007669"/>
    <property type="project" value="TreeGrafter"/>
</dbReference>
<dbReference type="RefSeq" id="XP_007673193.1">
    <property type="nucleotide sequence ID" value="XM_007675003.1"/>
</dbReference>
<evidence type="ECO:0000256" key="5">
    <source>
        <dbReference type="SAM" id="MobiDB-lite"/>
    </source>
</evidence>
<organism evidence="6 7">
    <name type="scientific">Baudoinia panamericana (strain UAMH 10762)</name>
    <name type="common">Angels' share fungus</name>
    <name type="synonym">Baudoinia compniacensis (strain UAMH 10762)</name>
    <dbReference type="NCBI Taxonomy" id="717646"/>
    <lineage>
        <taxon>Eukaryota</taxon>
        <taxon>Fungi</taxon>
        <taxon>Dikarya</taxon>
        <taxon>Ascomycota</taxon>
        <taxon>Pezizomycotina</taxon>
        <taxon>Dothideomycetes</taxon>
        <taxon>Dothideomycetidae</taxon>
        <taxon>Mycosphaerellales</taxon>
        <taxon>Teratosphaeriaceae</taxon>
        <taxon>Baudoinia</taxon>
    </lineage>
</organism>
<dbReference type="Pfam" id="PF10165">
    <property type="entry name" value="Ric8"/>
    <property type="match status" value="1"/>
</dbReference>
<dbReference type="HOGENOM" id="CLU_015532_0_0_1"/>
<dbReference type="Proteomes" id="UP000011761">
    <property type="component" value="Unassembled WGS sequence"/>
</dbReference>
<keyword evidence="3" id="KW-0143">Chaperone</keyword>
<sequence>MSNQSVFVREFAEVDRLLVRLERNLEDAKLSLKQQETLLGQIKVYGRNPATAGPILTQKGLRILSRYGLDSDSSPSSREALRCIANAFLLNESARQTFVDLGYAPRLAERLKLDSNDEEFLVSRMLFLLTYSTDVSFQALVDKHSLAESINMQVERHAKAISPDMIANSAQNLAAEDAALTETLKLLFNLTYYEPALAACFTPSVPSLIKLILHHPLPEPPLQPPISQLLNALLNLDFNPATTGATAEYESQNPLFPLANAETVVDRLVDILDRTIRVQPEKELEISAAPLCTLIRRVHEFAEPAVRTFMRTRLLPQQHEREKPLGQGDTLPARLLRLSTSPNLPTLRDNVSNLLFELSDKDPSKFVNNIGYGYASGFLVSHGLGVPPATTMTAGEGGQTAAKAVNPFNSITGQELSAEERDRPQVSEMTDEEKEREAERLFVLFERLKATGVVDVKNPVQQAVEKGRFEELSD</sequence>
<gene>
    <name evidence="6" type="ORF">BAUCODRAFT_153682</name>
</gene>
<feature type="coiled-coil region" evidence="4">
    <location>
        <begin position="11"/>
        <end position="38"/>
    </location>
</feature>
<evidence type="ECO:0000256" key="4">
    <source>
        <dbReference type="SAM" id="Coils"/>
    </source>
</evidence>
<dbReference type="OMA" id="NADPIFT"/>
<dbReference type="GO" id="GO:0007186">
    <property type="term" value="P:G protein-coupled receptor signaling pathway"/>
    <property type="evidence" value="ECO:0007669"/>
    <property type="project" value="TreeGrafter"/>
</dbReference>
<evidence type="ECO:0000313" key="6">
    <source>
        <dbReference type="EMBL" id="EMC99499.1"/>
    </source>
</evidence>
<evidence type="ECO:0008006" key="8">
    <source>
        <dbReference type="Google" id="ProtNLM"/>
    </source>
</evidence>
<dbReference type="GO" id="GO:0005085">
    <property type="term" value="F:guanyl-nucleotide exchange factor activity"/>
    <property type="evidence" value="ECO:0007669"/>
    <property type="project" value="UniProtKB-KW"/>
</dbReference>
<dbReference type="PANTHER" id="PTHR12425">
    <property type="entry name" value="SYNEMBRYN"/>
    <property type="match status" value="1"/>
</dbReference>
<dbReference type="GO" id="GO:0005737">
    <property type="term" value="C:cytoplasm"/>
    <property type="evidence" value="ECO:0007669"/>
    <property type="project" value="TreeGrafter"/>
</dbReference>
<dbReference type="eggNOG" id="KOG4464">
    <property type="taxonomic scope" value="Eukaryota"/>
</dbReference>
<dbReference type="KEGG" id="bcom:BAUCODRAFT_153682"/>
<evidence type="ECO:0000256" key="2">
    <source>
        <dbReference type="ARBA" id="ARBA00022658"/>
    </source>
</evidence>
<evidence type="ECO:0000256" key="1">
    <source>
        <dbReference type="ARBA" id="ARBA00009049"/>
    </source>
</evidence>
<keyword evidence="4" id="KW-0175">Coiled coil</keyword>
<dbReference type="InterPro" id="IPR019318">
    <property type="entry name" value="Gua_nucleotide_exch_fac_Ric8"/>
</dbReference>
<feature type="region of interest" description="Disordered" evidence="5">
    <location>
        <begin position="414"/>
        <end position="434"/>
    </location>
</feature>
<dbReference type="GeneID" id="19109275"/>
<reference evidence="6 7" key="1">
    <citation type="journal article" date="2012" name="PLoS Pathog.">
        <title>Diverse lifestyles and strategies of plant pathogenesis encoded in the genomes of eighteen Dothideomycetes fungi.</title>
        <authorList>
            <person name="Ohm R.A."/>
            <person name="Feau N."/>
            <person name="Henrissat B."/>
            <person name="Schoch C.L."/>
            <person name="Horwitz B.A."/>
            <person name="Barry K.W."/>
            <person name="Condon B.J."/>
            <person name="Copeland A.C."/>
            <person name="Dhillon B."/>
            <person name="Glaser F."/>
            <person name="Hesse C.N."/>
            <person name="Kosti I."/>
            <person name="LaButti K."/>
            <person name="Lindquist E.A."/>
            <person name="Lucas S."/>
            <person name="Salamov A.A."/>
            <person name="Bradshaw R.E."/>
            <person name="Ciuffetti L."/>
            <person name="Hamelin R.C."/>
            <person name="Kema G.H.J."/>
            <person name="Lawrence C."/>
            <person name="Scott J.A."/>
            <person name="Spatafora J.W."/>
            <person name="Turgeon B.G."/>
            <person name="de Wit P.J.G.M."/>
            <person name="Zhong S."/>
            <person name="Goodwin S.B."/>
            <person name="Grigoriev I.V."/>
        </authorList>
    </citation>
    <scope>NUCLEOTIDE SEQUENCE [LARGE SCALE GENOMIC DNA]</scope>
    <source>
        <strain evidence="6 7">UAMH 10762</strain>
    </source>
</reference>
<keyword evidence="7" id="KW-1185">Reference proteome</keyword>
<evidence type="ECO:0000313" key="7">
    <source>
        <dbReference type="Proteomes" id="UP000011761"/>
    </source>
</evidence>
<evidence type="ECO:0000256" key="3">
    <source>
        <dbReference type="ARBA" id="ARBA00023186"/>
    </source>
</evidence>
<dbReference type="SUPFAM" id="SSF48371">
    <property type="entry name" value="ARM repeat"/>
    <property type="match status" value="1"/>
</dbReference>
<dbReference type="PANTHER" id="PTHR12425:SF5">
    <property type="entry name" value="SYNEMBRYN"/>
    <property type="match status" value="1"/>
</dbReference>
<keyword evidence="2" id="KW-0344">Guanine-nucleotide releasing factor</keyword>
<accession>M2NJE2</accession>
<comment type="similarity">
    <text evidence="1">Belongs to the synembryn family.</text>
</comment>
<protein>
    <recommendedName>
        <fullName evidence="8">Guanine nucleotide exchange factor synembryn-like protein</fullName>
    </recommendedName>
</protein>